<dbReference type="OrthoDB" id="4142200at2759"/>
<evidence type="ECO:0000313" key="11">
    <source>
        <dbReference type="RefSeq" id="XP_025421472.1"/>
    </source>
</evidence>
<dbReference type="FunFam" id="1.20.1250.20:FF:000218">
    <property type="entry name" value="facilitated trehalose transporter Tret1"/>
    <property type="match status" value="1"/>
</dbReference>
<feature type="transmembrane region" description="Helical" evidence="8">
    <location>
        <begin position="412"/>
        <end position="433"/>
    </location>
</feature>
<name>A0A8B8GET1_9HEMI</name>
<keyword evidence="3" id="KW-1003">Cell membrane</keyword>
<comment type="subcellular location">
    <subcellularLocation>
        <location evidence="1">Cell membrane</location>
        <topology evidence="1">Multi-pass membrane protein</topology>
    </subcellularLocation>
</comment>
<evidence type="ECO:0000256" key="6">
    <source>
        <dbReference type="ARBA" id="ARBA00022989"/>
    </source>
</evidence>
<keyword evidence="7 8" id="KW-0472">Membrane</keyword>
<keyword evidence="10" id="KW-1185">Reference proteome</keyword>
<accession>A0A8B8GET1</accession>
<feature type="transmembrane region" description="Helical" evidence="8">
    <location>
        <begin position="12"/>
        <end position="33"/>
    </location>
</feature>
<dbReference type="SUPFAM" id="SSF103473">
    <property type="entry name" value="MFS general substrate transporter"/>
    <property type="match status" value="1"/>
</dbReference>
<dbReference type="Gene3D" id="1.20.1250.20">
    <property type="entry name" value="MFS general substrate transporter like domains"/>
    <property type="match status" value="1"/>
</dbReference>
<feature type="transmembrane region" description="Helical" evidence="8">
    <location>
        <begin position="349"/>
        <end position="374"/>
    </location>
</feature>
<dbReference type="InterPro" id="IPR036259">
    <property type="entry name" value="MFS_trans_sf"/>
</dbReference>
<dbReference type="PROSITE" id="PS00217">
    <property type="entry name" value="SUGAR_TRANSPORT_2"/>
    <property type="match status" value="1"/>
</dbReference>
<keyword evidence="4" id="KW-0762">Sugar transport</keyword>
<reference evidence="11 12" key="1">
    <citation type="submission" date="2025-04" db="UniProtKB">
        <authorList>
            <consortium name="RefSeq"/>
        </authorList>
    </citation>
    <scope>IDENTIFICATION</scope>
    <source>
        <tissue evidence="11 12">Whole body</tissue>
    </source>
</reference>
<evidence type="ECO:0000259" key="9">
    <source>
        <dbReference type="PROSITE" id="PS50850"/>
    </source>
</evidence>
<organism evidence="10 12">
    <name type="scientific">Sipha flava</name>
    <name type="common">yellow sugarcane aphid</name>
    <dbReference type="NCBI Taxonomy" id="143950"/>
    <lineage>
        <taxon>Eukaryota</taxon>
        <taxon>Metazoa</taxon>
        <taxon>Ecdysozoa</taxon>
        <taxon>Arthropoda</taxon>
        <taxon>Hexapoda</taxon>
        <taxon>Insecta</taxon>
        <taxon>Pterygota</taxon>
        <taxon>Neoptera</taxon>
        <taxon>Paraneoptera</taxon>
        <taxon>Hemiptera</taxon>
        <taxon>Sternorrhyncha</taxon>
        <taxon>Aphidomorpha</taxon>
        <taxon>Aphidoidea</taxon>
        <taxon>Aphididae</taxon>
        <taxon>Sipha</taxon>
    </lineage>
</organism>
<feature type="transmembrane region" description="Helical" evidence="8">
    <location>
        <begin position="386"/>
        <end position="406"/>
    </location>
</feature>
<dbReference type="PROSITE" id="PS50850">
    <property type="entry name" value="MFS"/>
    <property type="match status" value="1"/>
</dbReference>
<protein>
    <submittedName>
        <fullName evidence="11 12">Facilitated trehalose transporter Tret1-like</fullName>
    </submittedName>
</protein>
<dbReference type="GO" id="GO:0005886">
    <property type="term" value="C:plasma membrane"/>
    <property type="evidence" value="ECO:0007669"/>
    <property type="project" value="UniProtKB-SubCell"/>
</dbReference>
<evidence type="ECO:0000256" key="2">
    <source>
        <dbReference type="ARBA" id="ARBA00022448"/>
    </source>
</evidence>
<feature type="transmembrane region" description="Helical" evidence="8">
    <location>
        <begin position="173"/>
        <end position="194"/>
    </location>
</feature>
<dbReference type="InterPro" id="IPR005828">
    <property type="entry name" value="MFS_sugar_transport-like"/>
</dbReference>
<dbReference type="InterPro" id="IPR005829">
    <property type="entry name" value="Sugar_transporter_CS"/>
</dbReference>
<evidence type="ECO:0000256" key="4">
    <source>
        <dbReference type="ARBA" id="ARBA00022597"/>
    </source>
</evidence>
<dbReference type="RefSeq" id="XP_025421472.1">
    <property type="nucleotide sequence ID" value="XM_025565687.1"/>
</dbReference>
<sequence length="476" mass="52523">MKLLKSGVCRQFYATIAASMSIFISGMWLGWPSSASDKFMKHETDIDISYAELSWVVCMMDLGNSISPLFAGYLMDKIGRKRTIAVLGPLFIVSWSLPLFVSTAWALYLARLMGGMGKGMSYTVVPVFLGEIADVNIRGALGTVFTVQLSSGVLFEVIVGPHVSYRTLNAVSAVVPVLFAVMFVCVPESPYYLLKKGRREDAGVALRWYRGHREGGVDAELRMMETNVRKDMENRSTFRELFTNRKNFSALMVVVTACVAQRAGGISSLTAYSALILPEPAPIIGKFDYIMVFCIVLVVVNFVGMALVDRVGRKPLLLVSELSLGVIIALFGLYYYLAARGVDVSAYTFWPYACHQMFSVMFGIGIGFIPVVYLGEMFPVNIRSHCSAIASVTLATSSFVSNKMFLLVSNAYGYHIMFWGFAAVNFICAGFAYRYAIETTGKTFLEIQETLERSVARGTSSEAKIKATTKQLNDLL</sequence>
<feature type="transmembrane region" description="Helical" evidence="8">
    <location>
        <begin position="53"/>
        <end position="74"/>
    </location>
</feature>
<dbReference type="GO" id="GO:0022857">
    <property type="term" value="F:transmembrane transporter activity"/>
    <property type="evidence" value="ECO:0007669"/>
    <property type="project" value="InterPro"/>
</dbReference>
<evidence type="ECO:0000256" key="3">
    <source>
        <dbReference type="ARBA" id="ARBA00022475"/>
    </source>
</evidence>
<keyword evidence="6 8" id="KW-1133">Transmembrane helix</keyword>
<dbReference type="PANTHER" id="PTHR48021">
    <property type="match status" value="1"/>
</dbReference>
<evidence type="ECO:0000256" key="1">
    <source>
        <dbReference type="ARBA" id="ARBA00004651"/>
    </source>
</evidence>
<feature type="transmembrane region" description="Helical" evidence="8">
    <location>
        <begin position="315"/>
        <end position="337"/>
    </location>
</feature>
<keyword evidence="2" id="KW-0813">Transport</keyword>
<dbReference type="Proteomes" id="UP000694846">
    <property type="component" value="Unplaced"/>
</dbReference>
<evidence type="ECO:0000313" key="12">
    <source>
        <dbReference type="RefSeq" id="XP_025421473.1"/>
    </source>
</evidence>
<feature type="transmembrane region" description="Helical" evidence="8">
    <location>
        <begin position="86"/>
        <end position="108"/>
    </location>
</feature>
<dbReference type="InterPro" id="IPR050549">
    <property type="entry name" value="MFS_Trehalose_Transporter"/>
</dbReference>
<dbReference type="GeneID" id="112691439"/>
<dbReference type="AlphaFoldDB" id="A0A8B8GET1"/>
<dbReference type="PANTHER" id="PTHR48021:SF46">
    <property type="entry name" value="MAJOR FACILITATOR SUPERFAMILY (MFS) PROFILE DOMAIN-CONTAINING PROTEIN"/>
    <property type="match status" value="1"/>
</dbReference>
<proteinExistence type="predicted"/>
<evidence type="ECO:0000313" key="10">
    <source>
        <dbReference type="Proteomes" id="UP000694846"/>
    </source>
</evidence>
<feature type="transmembrane region" description="Helical" evidence="8">
    <location>
        <begin position="289"/>
        <end position="308"/>
    </location>
</feature>
<evidence type="ECO:0000256" key="7">
    <source>
        <dbReference type="ARBA" id="ARBA00023136"/>
    </source>
</evidence>
<dbReference type="PROSITE" id="PS00216">
    <property type="entry name" value="SUGAR_TRANSPORT_1"/>
    <property type="match status" value="2"/>
</dbReference>
<feature type="transmembrane region" description="Helical" evidence="8">
    <location>
        <begin position="248"/>
        <end position="277"/>
    </location>
</feature>
<gene>
    <name evidence="11 12" type="primary">LOC112691439</name>
</gene>
<dbReference type="Pfam" id="PF00083">
    <property type="entry name" value="Sugar_tr"/>
    <property type="match status" value="1"/>
</dbReference>
<dbReference type="RefSeq" id="XP_025421473.1">
    <property type="nucleotide sequence ID" value="XM_025565688.1"/>
</dbReference>
<evidence type="ECO:0000256" key="8">
    <source>
        <dbReference type="SAM" id="Phobius"/>
    </source>
</evidence>
<keyword evidence="5 8" id="KW-0812">Transmembrane</keyword>
<feature type="domain" description="Major facilitator superfamily (MFS) profile" evidence="9">
    <location>
        <begin position="14"/>
        <end position="440"/>
    </location>
</feature>
<dbReference type="InterPro" id="IPR020846">
    <property type="entry name" value="MFS_dom"/>
</dbReference>
<evidence type="ECO:0000256" key="5">
    <source>
        <dbReference type="ARBA" id="ARBA00022692"/>
    </source>
</evidence>